<dbReference type="AlphaFoldDB" id="A0A1U7CQ73"/>
<protein>
    <submittedName>
        <fullName evidence="6">Fructose-1, 6-bisphosphatase/inositol-1-monophosphatase</fullName>
        <ecNumber evidence="6">3.1.3.11</ecNumber>
    </submittedName>
</protein>
<dbReference type="RefSeq" id="WP_076346172.1">
    <property type="nucleotide sequence ID" value="NZ_CP019082.1"/>
</dbReference>
<dbReference type="PANTHER" id="PTHR20854:SF4">
    <property type="entry name" value="INOSITOL-1-MONOPHOSPHATASE-RELATED"/>
    <property type="match status" value="1"/>
</dbReference>
<dbReference type="SUPFAM" id="SSF56655">
    <property type="entry name" value="Carbohydrate phosphatase"/>
    <property type="match status" value="1"/>
</dbReference>
<evidence type="ECO:0000256" key="2">
    <source>
        <dbReference type="ARBA" id="ARBA00022723"/>
    </source>
</evidence>
<dbReference type="FunFam" id="3.30.540.10:FF:000003">
    <property type="entry name" value="Inositol-1-monophosphatase"/>
    <property type="match status" value="1"/>
</dbReference>
<dbReference type="Gene3D" id="3.40.190.80">
    <property type="match status" value="1"/>
</dbReference>
<gene>
    <name evidence="6" type="primary">suhB_1</name>
    <name evidence="6" type="ORF">BSF38_02586</name>
</gene>
<reference evidence="7" key="1">
    <citation type="submission" date="2016-12" db="EMBL/GenBank/DDBJ databases">
        <title>Comparative genomics of four Isosphaeraceae planctomycetes: a common pool of plasmids and glycoside hydrolase genes.</title>
        <authorList>
            <person name="Ivanova A."/>
        </authorList>
    </citation>
    <scope>NUCLEOTIDE SEQUENCE [LARGE SCALE GENOMIC DNA]</scope>
    <source>
        <strain evidence="7">PX4</strain>
    </source>
</reference>
<sequence length="268" mass="29173">MTDKTRYEGELELVKALAIEAAAVAMRRAKLVKPEEKANHSYVTDLDKDLEQLIRKRLGEAYPDDRLTGEEFAASGGEGRRRWSIDPIDGTGNLVHGLPLWAVSIGLIEDGVPVLGVIAIPPLGELFWAVKGHGAWRDGERLHARDAEVFHTQDNVCLGTNAMRTVDPRSIKGRLRDLGSACCEQVFVAANRLQACVFLGEQTHDVAAGVVISSEAGCVFGTLAGERLDPAEMVRRTPVATPTFVAPPRRLEAILSKARLYPAATERS</sequence>
<keyword evidence="7" id="KW-1185">Reference proteome</keyword>
<dbReference type="PANTHER" id="PTHR20854">
    <property type="entry name" value="INOSITOL MONOPHOSPHATASE"/>
    <property type="match status" value="1"/>
</dbReference>
<feature type="binding site" evidence="5">
    <location>
        <position position="205"/>
    </location>
    <ligand>
        <name>Mg(2+)</name>
        <dbReference type="ChEBI" id="CHEBI:18420"/>
        <label>1</label>
        <note>catalytic</note>
    </ligand>
</feature>
<feature type="binding site" evidence="5">
    <location>
        <position position="89"/>
    </location>
    <ligand>
        <name>Mg(2+)</name>
        <dbReference type="ChEBI" id="CHEBI:18420"/>
        <label>1</label>
        <note>catalytic</note>
    </ligand>
</feature>
<dbReference type="InterPro" id="IPR000760">
    <property type="entry name" value="Inositol_monophosphatase-like"/>
</dbReference>
<dbReference type="GO" id="GO:0046872">
    <property type="term" value="F:metal ion binding"/>
    <property type="evidence" value="ECO:0007669"/>
    <property type="project" value="UniProtKB-KW"/>
</dbReference>
<comment type="cofactor">
    <cofactor evidence="1 5">
        <name>Mg(2+)</name>
        <dbReference type="ChEBI" id="CHEBI:18420"/>
    </cofactor>
</comment>
<evidence type="ECO:0000256" key="5">
    <source>
        <dbReference type="PIRSR" id="PIRSR600760-2"/>
    </source>
</evidence>
<evidence type="ECO:0000313" key="7">
    <source>
        <dbReference type="Proteomes" id="UP000186309"/>
    </source>
</evidence>
<dbReference type="Gene3D" id="3.30.540.10">
    <property type="entry name" value="Fructose-1,6-Bisphosphatase, subunit A, domain 1"/>
    <property type="match status" value="1"/>
</dbReference>
<dbReference type="GO" id="GO:0006020">
    <property type="term" value="P:inositol metabolic process"/>
    <property type="evidence" value="ECO:0007669"/>
    <property type="project" value="TreeGrafter"/>
</dbReference>
<dbReference type="GO" id="GO:0042132">
    <property type="term" value="F:fructose 1,6-bisphosphate 1-phosphatase activity"/>
    <property type="evidence" value="ECO:0007669"/>
    <property type="project" value="UniProtKB-EC"/>
</dbReference>
<dbReference type="GO" id="GO:0008934">
    <property type="term" value="F:inositol monophosphate 1-phosphatase activity"/>
    <property type="evidence" value="ECO:0007669"/>
    <property type="project" value="TreeGrafter"/>
</dbReference>
<feature type="binding site" evidence="5">
    <location>
        <position position="86"/>
    </location>
    <ligand>
        <name>Mg(2+)</name>
        <dbReference type="ChEBI" id="CHEBI:18420"/>
        <label>1</label>
        <note>catalytic</note>
    </ligand>
</feature>
<keyword evidence="4 5" id="KW-0460">Magnesium</keyword>
<evidence type="ECO:0000256" key="3">
    <source>
        <dbReference type="ARBA" id="ARBA00022801"/>
    </source>
</evidence>
<feature type="binding site" evidence="5">
    <location>
        <position position="88"/>
    </location>
    <ligand>
        <name>Mg(2+)</name>
        <dbReference type="ChEBI" id="CHEBI:18420"/>
        <label>1</label>
        <note>catalytic</note>
    </ligand>
</feature>
<dbReference type="KEGG" id="pbor:BSF38_02586"/>
<dbReference type="Proteomes" id="UP000186309">
    <property type="component" value="Chromosome"/>
</dbReference>
<evidence type="ECO:0000313" key="6">
    <source>
        <dbReference type="EMBL" id="APW61082.1"/>
    </source>
</evidence>
<keyword evidence="2 5" id="KW-0479">Metal-binding</keyword>
<evidence type="ECO:0000256" key="1">
    <source>
        <dbReference type="ARBA" id="ARBA00001946"/>
    </source>
</evidence>
<feature type="binding site" evidence="5">
    <location>
        <position position="70"/>
    </location>
    <ligand>
        <name>Mg(2+)</name>
        <dbReference type="ChEBI" id="CHEBI:18420"/>
        <label>1</label>
        <note>catalytic</note>
    </ligand>
</feature>
<dbReference type="CDD" id="cd01637">
    <property type="entry name" value="IMPase_like"/>
    <property type="match status" value="1"/>
</dbReference>
<dbReference type="OrthoDB" id="9772456at2"/>
<evidence type="ECO:0000256" key="4">
    <source>
        <dbReference type="ARBA" id="ARBA00022842"/>
    </source>
</evidence>
<dbReference type="EC" id="3.1.3.11" evidence="6"/>
<name>A0A1U7CQ73_9BACT</name>
<dbReference type="PRINTS" id="PR00377">
    <property type="entry name" value="IMPHPHTASES"/>
</dbReference>
<dbReference type="STRING" id="1387353.BSF38_02586"/>
<dbReference type="Pfam" id="PF00459">
    <property type="entry name" value="Inositol_P"/>
    <property type="match status" value="1"/>
</dbReference>
<dbReference type="EMBL" id="CP019082">
    <property type="protein sequence ID" value="APW61082.1"/>
    <property type="molecule type" value="Genomic_DNA"/>
</dbReference>
<dbReference type="GO" id="GO:0007165">
    <property type="term" value="P:signal transduction"/>
    <property type="evidence" value="ECO:0007669"/>
    <property type="project" value="TreeGrafter"/>
</dbReference>
<keyword evidence="3 6" id="KW-0378">Hydrolase</keyword>
<organism evidence="6 7">
    <name type="scientific">Paludisphaera borealis</name>
    <dbReference type="NCBI Taxonomy" id="1387353"/>
    <lineage>
        <taxon>Bacteria</taxon>
        <taxon>Pseudomonadati</taxon>
        <taxon>Planctomycetota</taxon>
        <taxon>Planctomycetia</taxon>
        <taxon>Isosphaerales</taxon>
        <taxon>Isosphaeraceae</taxon>
        <taxon>Paludisphaera</taxon>
    </lineage>
</organism>
<proteinExistence type="predicted"/>
<accession>A0A1U7CQ73</accession>